<accession>A0ABU3V976</accession>
<reference evidence="2" key="1">
    <citation type="submission" date="2023-05" db="EMBL/GenBank/DDBJ databases">
        <title>Sedimentitalea sp. nov. JM2-8.</title>
        <authorList>
            <person name="Huang J."/>
        </authorList>
    </citation>
    <scope>NUCLEOTIDE SEQUENCE [LARGE SCALE GENOMIC DNA]</scope>
    <source>
        <strain evidence="2">KHS03</strain>
    </source>
</reference>
<proteinExistence type="predicted"/>
<sequence length="322" mass="36213">MIIRKLGKVFDPADHTLPDNCREFAQSPQALEFEDFTRVYFCTRSVDPDGKTFRSHVSFADMEKDFSSVRRVAPKTVLPAGDLGTFDEHGVFPINVIRNEGQVWGYTCGWNRRVSVAVDTAVGLVVSDDDGETFRRIGPGPILGPSLHEPFLVGDAFVIRAMGVFHMWYMFGQRWKRENDTSQPDRVYKIGHAVSQDGIGWTKEDGVQILPDRLGSDECQALPSVLHFGERYHMVFCYRDVHGFRTDPGKGYRIGYAQSDDLVTWNRDDAALGFETEPGAWDAEMQCYPHLTLSSGEPYLLYNGNAFGRYGFGAAKLSLPEC</sequence>
<name>A0ABU3V976_9RHOB</name>
<comment type="caution">
    <text evidence="1">The sequence shown here is derived from an EMBL/GenBank/DDBJ whole genome shotgun (WGS) entry which is preliminary data.</text>
</comment>
<evidence type="ECO:0008006" key="3">
    <source>
        <dbReference type="Google" id="ProtNLM"/>
    </source>
</evidence>
<evidence type="ECO:0000313" key="1">
    <source>
        <dbReference type="EMBL" id="MDU9002726.1"/>
    </source>
</evidence>
<evidence type="ECO:0000313" key="2">
    <source>
        <dbReference type="Proteomes" id="UP001255416"/>
    </source>
</evidence>
<dbReference type="InterPro" id="IPR023296">
    <property type="entry name" value="Glyco_hydro_beta-prop_sf"/>
</dbReference>
<keyword evidence="2" id="KW-1185">Reference proteome</keyword>
<dbReference type="SUPFAM" id="SSF75005">
    <property type="entry name" value="Arabinanase/levansucrase/invertase"/>
    <property type="match status" value="1"/>
</dbReference>
<dbReference type="EMBL" id="JASMWN010000001">
    <property type="protein sequence ID" value="MDU9002726.1"/>
    <property type="molecule type" value="Genomic_DNA"/>
</dbReference>
<protein>
    <recommendedName>
        <fullName evidence="3">Glycosylase</fullName>
    </recommendedName>
</protein>
<organism evidence="1 2">
    <name type="scientific">Sedimentitalea todarodis</name>
    <dbReference type="NCBI Taxonomy" id="1631240"/>
    <lineage>
        <taxon>Bacteria</taxon>
        <taxon>Pseudomonadati</taxon>
        <taxon>Pseudomonadota</taxon>
        <taxon>Alphaproteobacteria</taxon>
        <taxon>Rhodobacterales</taxon>
        <taxon>Paracoccaceae</taxon>
        <taxon>Sedimentitalea</taxon>
    </lineage>
</organism>
<dbReference type="Gene3D" id="2.115.10.20">
    <property type="entry name" value="Glycosyl hydrolase domain, family 43"/>
    <property type="match status" value="2"/>
</dbReference>
<dbReference type="PANTHER" id="PTHR35279:SF1">
    <property type="entry name" value="ARABINANASE_LEVANSUCRASE_INVERTASE"/>
    <property type="match status" value="1"/>
</dbReference>
<dbReference type="RefSeq" id="WP_316772951.1">
    <property type="nucleotide sequence ID" value="NZ_JASMWN010000001.1"/>
</dbReference>
<dbReference type="PANTHER" id="PTHR35279">
    <property type="match status" value="1"/>
</dbReference>
<dbReference type="Proteomes" id="UP001255416">
    <property type="component" value="Unassembled WGS sequence"/>
</dbReference>
<gene>
    <name evidence="1" type="ORF">QO231_02525</name>
</gene>